<evidence type="ECO:0000256" key="2">
    <source>
        <dbReference type="SAM" id="SignalP"/>
    </source>
</evidence>
<evidence type="ECO:0000256" key="1">
    <source>
        <dbReference type="SAM" id="MobiDB-lite"/>
    </source>
</evidence>
<reference evidence="4" key="1">
    <citation type="journal article" date="2015" name="Nat. Plants">
        <title>Genome expansion of Arabis alpina linked with retrotransposition and reduced symmetric DNA methylation.</title>
        <authorList>
            <person name="Willing E.M."/>
            <person name="Rawat V."/>
            <person name="Mandakova T."/>
            <person name="Maumus F."/>
            <person name="James G.V."/>
            <person name="Nordstroem K.J."/>
            <person name="Becker C."/>
            <person name="Warthmann N."/>
            <person name="Chica C."/>
            <person name="Szarzynska B."/>
            <person name="Zytnicki M."/>
            <person name="Albani M.C."/>
            <person name="Kiefer C."/>
            <person name="Bergonzi S."/>
            <person name="Castaings L."/>
            <person name="Mateos J.L."/>
            <person name="Berns M.C."/>
            <person name="Bujdoso N."/>
            <person name="Piofczyk T."/>
            <person name="de Lorenzo L."/>
            <person name="Barrero-Sicilia C."/>
            <person name="Mateos I."/>
            <person name="Piednoel M."/>
            <person name="Hagmann J."/>
            <person name="Chen-Min-Tao R."/>
            <person name="Iglesias-Fernandez R."/>
            <person name="Schuster S.C."/>
            <person name="Alonso-Blanco C."/>
            <person name="Roudier F."/>
            <person name="Carbonero P."/>
            <person name="Paz-Ares J."/>
            <person name="Davis S.J."/>
            <person name="Pecinka A."/>
            <person name="Quesneville H."/>
            <person name="Colot V."/>
            <person name="Lysak M.A."/>
            <person name="Weigel D."/>
            <person name="Coupland G."/>
            <person name="Schneeberger K."/>
        </authorList>
    </citation>
    <scope>NUCLEOTIDE SEQUENCE [LARGE SCALE GENOMIC DNA]</scope>
    <source>
        <strain evidence="4">cv. Pajares</strain>
    </source>
</reference>
<gene>
    <name evidence="3" type="ordered locus">AALP_Aa6g315000</name>
</gene>
<dbReference type="EMBL" id="CM002874">
    <property type="protein sequence ID" value="KFK32990.1"/>
    <property type="molecule type" value="Genomic_DNA"/>
</dbReference>
<dbReference type="eggNOG" id="ENOG502QQEE">
    <property type="taxonomic scope" value="Eukaryota"/>
</dbReference>
<accession>A0A087GSY8</accession>
<feature type="compositionally biased region" description="Polar residues" evidence="1">
    <location>
        <begin position="44"/>
        <end position="54"/>
    </location>
</feature>
<proteinExistence type="predicted"/>
<feature type="signal peptide" evidence="2">
    <location>
        <begin position="1"/>
        <end position="22"/>
    </location>
</feature>
<evidence type="ECO:0000313" key="4">
    <source>
        <dbReference type="Proteomes" id="UP000029120"/>
    </source>
</evidence>
<dbReference type="OrthoDB" id="1293395at2759"/>
<dbReference type="AlphaFoldDB" id="A0A087GSY8"/>
<organism evidence="3 4">
    <name type="scientific">Arabis alpina</name>
    <name type="common">Alpine rock-cress</name>
    <dbReference type="NCBI Taxonomy" id="50452"/>
    <lineage>
        <taxon>Eukaryota</taxon>
        <taxon>Viridiplantae</taxon>
        <taxon>Streptophyta</taxon>
        <taxon>Embryophyta</taxon>
        <taxon>Tracheophyta</taxon>
        <taxon>Spermatophyta</taxon>
        <taxon>Magnoliopsida</taxon>
        <taxon>eudicotyledons</taxon>
        <taxon>Gunneridae</taxon>
        <taxon>Pentapetalae</taxon>
        <taxon>rosids</taxon>
        <taxon>malvids</taxon>
        <taxon>Brassicales</taxon>
        <taxon>Brassicaceae</taxon>
        <taxon>Arabideae</taxon>
        <taxon>Arabis</taxon>
    </lineage>
</organism>
<evidence type="ECO:0000313" key="3">
    <source>
        <dbReference type="EMBL" id="KFK32990.1"/>
    </source>
</evidence>
<protein>
    <submittedName>
        <fullName evidence="3">Uncharacterized protein</fullName>
    </submittedName>
</protein>
<feature type="region of interest" description="Disordered" evidence="1">
    <location>
        <begin position="33"/>
        <end position="58"/>
    </location>
</feature>
<dbReference type="OMA" id="PTIKMFV"/>
<name>A0A087GSY8_ARAAL</name>
<keyword evidence="4" id="KW-1185">Reference proteome</keyword>
<keyword evidence="2" id="KW-0732">Signal</keyword>
<feature type="chain" id="PRO_5001822476" evidence="2">
    <location>
        <begin position="23"/>
        <end position="196"/>
    </location>
</feature>
<dbReference type="Gramene" id="KFK32990">
    <property type="protein sequence ID" value="KFK32990"/>
    <property type="gene ID" value="AALP_AA6G315000"/>
</dbReference>
<sequence length="196" mass="22095">MAKLTVIITVLLFSLAISVASSKSENDIIADHLPPTLTAEPDPDTTNPTLSGSGSVPELASSDEVIVPMNFVNFHPINRHFPRRPLTTTHFNHRPCHHHHRQIPYGNDMIYSDEEKTTDPLSDDVVVTDINMLVGPFALEEIMDHPDREIDNSGEDDGSMKITVTRVKLMKRKEERQGEKENTLGRKIRKFLNHLV</sequence>
<dbReference type="Proteomes" id="UP000029120">
    <property type="component" value="Chromosome 6"/>
</dbReference>